<keyword evidence="3" id="KW-1185">Reference proteome</keyword>
<comment type="caution">
    <text evidence="2">The sequence shown here is derived from an EMBL/GenBank/DDBJ whole genome shotgun (WGS) entry which is preliminary data.</text>
</comment>
<dbReference type="AlphaFoldDB" id="A0A3E0WXD1"/>
<dbReference type="Proteomes" id="UP000256763">
    <property type="component" value="Unassembled WGS sequence"/>
</dbReference>
<dbReference type="Pfam" id="PF20531">
    <property type="entry name" value="DUF6746"/>
    <property type="match status" value="1"/>
</dbReference>
<dbReference type="InterPro" id="IPR046634">
    <property type="entry name" value="DUF6746"/>
</dbReference>
<feature type="signal peptide" evidence="1">
    <location>
        <begin position="1"/>
        <end position="18"/>
    </location>
</feature>
<name>A0A3E0WXD1_9GAMM</name>
<feature type="chain" id="PRO_5017766949" evidence="1">
    <location>
        <begin position="19"/>
        <end position="120"/>
    </location>
</feature>
<evidence type="ECO:0000313" key="2">
    <source>
        <dbReference type="EMBL" id="RFA36821.1"/>
    </source>
</evidence>
<dbReference type="EMBL" id="NFZW01000008">
    <property type="protein sequence ID" value="RFA36821.1"/>
    <property type="molecule type" value="Genomic_DNA"/>
</dbReference>
<organism evidence="2 3">
    <name type="scientific">Alkalilimnicola ehrlichii</name>
    <dbReference type="NCBI Taxonomy" id="351052"/>
    <lineage>
        <taxon>Bacteria</taxon>
        <taxon>Pseudomonadati</taxon>
        <taxon>Pseudomonadota</taxon>
        <taxon>Gammaproteobacteria</taxon>
        <taxon>Chromatiales</taxon>
        <taxon>Ectothiorhodospiraceae</taxon>
        <taxon>Alkalilimnicola</taxon>
    </lineage>
</organism>
<keyword evidence="1" id="KW-0732">Signal</keyword>
<accession>A0A3E0WXD1</accession>
<evidence type="ECO:0000256" key="1">
    <source>
        <dbReference type="SAM" id="SignalP"/>
    </source>
</evidence>
<protein>
    <submittedName>
        <fullName evidence="2">Uncharacterized protein</fullName>
    </submittedName>
</protein>
<sequence length="120" mass="13264">MKRFILATALLMTATATAGERVDHFQGLPAESLEQAVANFSEYNVRLAAILENDTLTAEDMHRIHELTYTLENALEKINADLTALADTLEELHVASETAQYEAAQQFGAAYLEKARKVIP</sequence>
<dbReference type="OrthoDB" id="5975812at2"/>
<evidence type="ECO:0000313" key="3">
    <source>
        <dbReference type="Proteomes" id="UP000256763"/>
    </source>
</evidence>
<gene>
    <name evidence="2" type="ORF">CAL65_09860</name>
</gene>
<reference evidence="3" key="1">
    <citation type="submission" date="2017-05" db="EMBL/GenBank/DDBJ databases">
        <authorList>
            <person name="Sharma S."/>
            <person name="Sidhu C."/>
            <person name="Pinnaka A.K."/>
        </authorList>
    </citation>
    <scope>NUCLEOTIDE SEQUENCE [LARGE SCALE GENOMIC DNA]</scope>
    <source>
        <strain evidence="3">AK93</strain>
    </source>
</reference>
<proteinExistence type="predicted"/>
<dbReference type="RefSeq" id="WP_116302082.1">
    <property type="nucleotide sequence ID" value="NZ_NFZV01000008.1"/>
</dbReference>